<proteinExistence type="predicted"/>
<dbReference type="InterPro" id="IPR027417">
    <property type="entry name" value="P-loop_NTPase"/>
</dbReference>
<dbReference type="Proteomes" id="UP000823775">
    <property type="component" value="Unassembled WGS sequence"/>
</dbReference>
<sequence length="162" mass="18931">MSDGPLFMTLLLRNLNDLLNSDAYSVTLIKEEIEQVKENLELIRSFFGKVEQELNRDLWTRVLDVAYRQNMPCSILARDHGLLQLIFLLPGTIEKIKQQRGDGVADKYENNCLEKRYFIVLDDLWDTVWDELTRPFPELQKRSRIVLTSRIKGSGFARETPQ</sequence>
<accession>A0ABS8WW04</accession>
<name>A0ABS8WW04_DATST</name>
<dbReference type="EMBL" id="JACEIK010013133">
    <property type="protein sequence ID" value="MCE3216376.1"/>
    <property type="molecule type" value="Genomic_DNA"/>
</dbReference>
<protein>
    <recommendedName>
        <fullName evidence="1">NB-ARC domain-containing protein</fullName>
    </recommendedName>
</protein>
<evidence type="ECO:0000313" key="2">
    <source>
        <dbReference type="EMBL" id="MCE3216376.1"/>
    </source>
</evidence>
<dbReference type="Pfam" id="PF00931">
    <property type="entry name" value="NB-ARC"/>
    <property type="match status" value="1"/>
</dbReference>
<keyword evidence="3" id="KW-1185">Reference proteome</keyword>
<dbReference type="InterPro" id="IPR002182">
    <property type="entry name" value="NB-ARC"/>
</dbReference>
<dbReference type="SUPFAM" id="SSF52540">
    <property type="entry name" value="P-loop containing nucleoside triphosphate hydrolases"/>
    <property type="match status" value="1"/>
</dbReference>
<dbReference type="Gene3D" id="3.40.50.300">
    <property type="entry name" value="P-loop containing nucleotide triphosphate hydrolases"/>
    <property type="match status" value="1"/>
</dbReference>
<organism evidence="2 3">
    <name type="scientific">Datura stramonium</name>
    <name type="common">Jimsonweed</name>
    <name type="synonym">Common thornapple</name>
    <dbReference type="NCBI Taxonomy" id="4076"/>
    <lineage>
        <taxon>Eukaryota</taxon>
        <taxon>Viridiplantae</taxon>
        <taxon>Streptophyta</taxon>
        <taxon>Embryophyta</taxon>
        <taxon>Tracheophyta</taxon>
        <taxon>Spermatophyta</taxon>
        <taxon>Magnoliopsida</taxon>
        <taxon>eudicotyledons</taxon>
        <taxon>Gunneridae</taxon>
        <taxon>Pentapetalae</taxon>
        <taxon>asterids</taxon>
        <taxon>lamiids</taxon>
        <taxon>Solanales</taxon>
        <taxon>Solanaceae</taxon>
        <taxon>Solanoideae</taxon>
        <taxon>Datureae</taxon>
        <taxon>Datura</taxon>
    </lineage>
</organism>
<evidence type="ECO:0000313" key="3">
    <source>
        <dbReference type="Proteomes" id="UP000823775"/>
    </source>
</evidence>
<comment type="caution">
    <text evidence="2">The sequence shown here is derived from an EMBL/GenBank/DDBJ whole genome shotgun (WGS) entry which is preliminary data.</text>
</comment>
<feature type="domain" description="NB-ARC" evidence="1">
    <location>
        <begin position="100"/>
        <end position="151"/>
    </location>
</feature>
<reference evidence="2 3" key="1">
    <citation type="journal article" date="2021" name="BMC Genomics">
        <title>Datura genome reveals duplications of psychoactive alkaloid biosynthetic genes and high mutation rate following tissue culture.</title>
        <authorList>
            <person name="Rajewski A."/>
            <person name="Carter-House D."/>
            <person name="Stajich J."/>
            <person name="Litt A."/>
        </authorList>
    </citation>
    <scope>NUCLEOTIDE SEQUENCE [LARGE SCALE GENOMIC DNA]</scope>
    <source>
        <strain evidence="2">AR-01</strain>
    </source>
</reference>
<evidence type="ECO:0000259" key="1">
    <source>
        <dbReference type="Pfam" id="PF00931"/>
    </source>
</evidence>
<gene>
    <name evidence="2" type="ORF">HAX54_006306</name>
</gene>